<keyword evidence="3" id="KW-0479">Metal-binding</keyword>
<dbReference type="InterPro" id="IPR004446">
    <property type="entry name" value="Heptose_bisP_phosphatase"/>
</dbReference>
<evidence type="ECO:0000256" key="3">
    <source>
        <dbReference type="ARBA" id="ARBA00022723"/>
    </source>
</evidence>
<evidence type="ECO:0000256" key="2">
    <source>
        <dbReference type="ARBA" id="ARBA00022490"/>
    </source>
</evidence>
<proteinExistence type="inferred from homology"/>
<dbReference type="NCBIfam" id="TIGR01662">
    <property type="entry name" value="HAD-SF-IIIA"/>
    <property type="match status" value="1"/>
</dbReference>
<dbReference type="Gene3D" id="3.40.50.1000">
    <property type="entry name" value="HAD superfamily/HAD-like"/>
    <property type="match status" value="1"/>
</dbReference>
<evidence type="ECO:0000256" key="5">
    <source>
        <dbReference type="ARBA" id="ARBA00023277"/>
    </source>
</evidence>
<protein>
    <recommendedName>
        <fullName evidence="6 7">D,D-heptose 1,7-bisphosphate phosphatase</fullName>
        <ecNumber evidence="7">3.1.3.-</ecNumber>
    </recommendedName>
</protein>
<dbReference type="SUPFAM" id="SSF56784">
    <property type="entry name" value="HAD-like"/>
    <property type="match status" value="1"/>
</dbReference>
<comment type="similarity">
    <text evidence="7">Belongs to the gmhB family.</text>
</comment>
<dbReference type="InterPro" id="IPR023214">
    <property type="entry name" value="HAD_sf"/>
</dbReference>
<dbReference type="EMBL" id="JBHUHT010000026">
    <property type="protein sequence ID" value="MFD2097561.1"/>
    <property type="molecule type" value="Genomic_DNA"/>
</dbReference>
<keyword evidence="4 7" id="KW-0378">Hydrolase</keyword>
<dbReference type="NCBIfam" id="TIGR01656">
    <property type="entry name" value="Histidinol-ppas"/>
    <property type="match status" value="1"/>
</dbReference>
<reference evidence="9" key="1">
    <citation type="journal article" date="2019" name="Int. J. Syst. Evol. Microbiol.">
        <title>The Global Catalogue of Microorganisms (GCM) 10K type strain sequencing project: providing services to taxonomists for standard genome sequencing and annotation.</title>
        <authorList>
            <consortium name="The Broad Institute Genomics Platform"/>
            <consortium name="The Broad Institute Genome Sequencing Center for Infectious Disease"/>
            <person name="Wu L."/>
            <person name="Ma J."/>
        </authorList>
    </citation>
    <scope>NUCLEOTIDE SEQUENCE [LARGE SCALE GENOMIC DNA]</scope>
    <source>
        <strain evidence="9">CGMCC 1.10992</strain>
    </source>
</reference>
<dbReference type="RefSeq" id="WP_345341717.1">
    <property type="nucleotide sequence ID" value="NZ_BAABLI010000030.1"/>
</dbReference>
<evidence type="ECO:0000256" key="6">
    <source>
        <dbReference type="ARBA" id="ARBA00031828"/>
    </source>
</evidence>
<dbReference type="PIRSF" id="PIRSF004682">
    <property type="entry name" value="GmhB"/>
    <property type="match status" value="1"/>
</dbReference>
<keyword evidence="5 7" id="KW-0119">Carbohydrate metabolism</keyword>
<comment type="subcellular location">
    <subcellularLocation>
        <location evidence="1 7">Cytoplasm</location>
    </subcellularLocation>
</comment>
<evidence type="ECO:0000256" key="4">
    <source>
        <dbReference type="ARBA" id="ARBA00022801"/>
    </source>
</evidence>
<dbReference type="EC" id="3.1.3.-" evidence="7"/>
<dbReference type="PANTHER" id="PTHR42891">
    <property type="entry name" value="D-GLYCERO-BETA-D-MANNO-HEPTOSE-1,7-BISPHOSPHATE 7-PHOSPHATASE"/>
    <property type="match status" value="1"/>
</dbReference>
<dbReference type="PANTHER" id="PTHR42891:SF1">
    <property type="entry name" value="D-GLYCERO-BETA-D-MANNO-HEPTOSE-1,7-BISPHOSPHATE 7-PHOSPHATASE"/>
    <property type="match status" value="1"/>
</dbReference>
<evidence type="ECO:0000313" key="9">
    <source>
        <dbReference type="Proteomes" id="UP001597380"/>
    </source>
</evidence>
<evidence type="ECO:0000313" key="8">
    <source>
        <dbReference type="EMBL" id="MFD2097561.1"/>
    </source>
</evidence>
<evidence type="ECO:0000256" key="7">
    <source>
        <dbReference type="PIRNR" id="PIRNR004682"/>
    </source>
</evidence>
<dbReference type="Pfam" id="PF13242">
    <property type="entry name" value="Hydrolase_like"/>
    <property type="match status" value="1"/>
</dbReference>
<dbReference type="GO" id="GO:0034200">
    <property type="term" value="F:D-glycero-beta-D-manno-heptose 1,7-bisphosphate 7-phosphatase activity"/>
    <property type="evidence" value="ECO:0007669"/>
    <property type="project" value="UniProtKB-EC"/>
</dbReference>
<organism evidence="8 9">
    <name type="scientific">Corallincola platygyrae</name>
    <dbReference type="NCBI Taxonomy" id="1193278"/>
    <lineage>
        <taxon>Bacteria</taxon>
        <taxon>Pseudomonadati</taxon>
        <taxon>Pseudomonadota</taxon>
        <taxon>Gammaproteobacteria</taxon>
        <taxon>Alteromonadales</taxon>
        <taxon>Psychromonadaceae</taxon>
        <taxon>Corallincola</taxon>
    </lineage>
</organism>
<dbReference type="InterPro" id="IPR006543">
    <property type="entry name" value="Histidinol-phos"/>
</dbReference>
<dbReference type="CDD" id="cd07503">
    <property type="entry name" value="HAD_HisB-N"/>
    <property type="match status" value="1"/>
</dbReference>
<accession>A0ABW4XPT0</accession>
<dbReference type="NCBIfam" id="TIGR00213">
    <property type="entry name" value="GmhB_yaeD"/>
    <property type="match status" value="1"/>
</dbReference>
<comment type="caution">
    <text evidence="8">The sequence shown here is derived from an EMBL/GenBank/DDBJ whole genome shotgun (WGS) entry which is preliminary data.</text>
</comment>
<evidence type="ECO:0000256" key="1">
    <source>
        <dbReference type="ARBA" id="ARBA00004496"/>
    </source>
</evidence>
<dbReference type="InterPro" id="IPR036412">
    <property type="entry name" value="HAD-like_sf"/>
</dbReference>
<gene>
    <name evidence="8" type="primary">gmhB</name>
    <name evidence="8" type="ORF">ACFSJ3_16330</name>
</gene>
<sequence length="184" mass="20113">MQKAVFLDRDGVINVDHGYVHEIASFEFVEGVLDAARNLYQQGYLLVVVTNQSGIARGYYDESQFHQLTEWMKSEFQKAGAPLTAVYCCPHHPKGEIAKYAIECQCRKPEPGMLKRAADEHNISLGSSYMVGDKADDMRAAIAAGLKGQFLVRTGKSVTKEGAELASEVVDSLADVPSAISKAQ</sequence>
<name>A0ABW4XPT0_9GAMM</name>
<dbReference type="Proteomes" id="UP001597380">
    <property type="component" value="Unassembled WGS sequence"/>
</dbReference>
<dbReference type="InterPro" id="IPR006549">
    <property type="entry name" value="HAD-SF_hydro_IIIA"/>
</dbReference>
<keyword evidence="9" id="KW-1185">Reference proteome</keyword>
<keyword evidence="2 7" id="KW-0963">Cytoplasm</keyword>
<dbReference type="NCBIfam" id="NF006506">
    <property type="entry name" value="PRK08942.1"/>
    <property type="match status" value="1"/>
</dbReference>